<evidence type="ECO:0000256" key="1">
    <source>
        <dbReference type="SAM" id="MobiDB-lite"/>
    </source>
</evidence>
<dbReference type="AlphaFoldDB" id="A0A5J4LI48"/>
<dbReference type="Proteomes" id="UP000325598">
    <property type="component" value="Unassembled WGS sequence"/>
</dbReference>
<gene>
    <name evidence="3" type="ORF">San01_23720</name>
</gene>
<name>A0A5J4LI48_9ACTN</name>
<feature type="chain" id="PRO_5038809500" evidence="2">
    <location>
        <begin position="40"/>
        <end position="199"/>
    </location>
</feature>
<accession>A0A5J4LI48</accession>
<feature type="compositionally biased region" description="Low complexity" evidence="1">
    <location>
        <begin position="46"/>
        <end position="65"/>
    </location>
</feature>
<protein>
    <submittedName>
        <fullName evidence="3">Uncharacterized protein</fullName>
    </submittedName>
</protein>
<dbReference type="RefSeq" id="WP_223660287.1">
    <property type="nucleotide sequence ID" value="NZ_BLAG01000007.1"/>
</dbReference>
<dbReference type="GeneID" id="96755738"/>
<keyword evidence="2" id="KW-0732">Signal</keyword>
<keyword evidence="4" id="KW-1185">Reference proteome</keyword>
<feature type="region of interest" description="Disordered" evidence="1">
    <location>
        <begin position="46"/>
        <end position="92"/>
    </location>
</feature>
<sequence>MLFRTRGKGRVSFFIARAIAPRRRAAVLAGVLASVSVVALGTASAASQGAGEPATAAVQAAPATEAARKHWQPPTDRSAGPGASGTEPGRADTGFQIREVSPAQFRGWWSQPHVKGVSVTWRTPSDRDPYDGWDWIEIQDSNGKRVTWDWVCGNAHCGAYGSTLIEANLTKGAEYKALYWSDGGRDTEGDLQAEYEFSA</sequence>
<reference evidence="3 4" key="1">
    <citation type="submission" date="2019-10" db="EMBL/GenBank/DDBJ databases">
        <title>Whole genome shotgun sequence of Streptomyces angustmyceticus NBRC 3934.</title>
        <authorList>
            <person name="Hosoyama A."/>
            <person name="Ichikawa N."/>
            <person name="Kimura A."/>
            <person name="Kitahashi Y."/>
            <person name="Komaki H."/>
            <person name="Uohara A."/>
        </authorList>
    </citation>
    <scope>NUCLEOTIDE SEQUENCE [LARGE SCALE GENOMIC DNA]</scope>
    <source>
        <strain evidence="3 4">NBRC 3934</strain>
    </source>
</reference>
<dbReference type="EMBL" id="BLAG01000007">
    <property type="protein sequence ID" value="GES29885.1"/>
    <property type="molecule type" value="Genomic_DNA"/>
</dbReference>
<proteinExistence type="predicted"/>
<comment type="caution">
    <text evidence="3">The sequence shown here is derived from an EMBL/GenBank/DDBJ whole genome shotgun (WGS) entry which is preliminary data.</text>
</comment>
<evidence type="ECO:0000313" key="4">
    <source>
        <dbReference type="Proteomes" id="UP000325598"/>
    </source>
</evidence>
<evidence type="ECO:0000256" key="2">
    <source>
        <dbReference type="SAM" id="SignalP"/>
    </source>
</evidence>
<feature type="signal peptide" evidence="2">
    <location>
        <begin position="1"/>
        <end position="39"/>
    </location>
</feature>
<evidence type="ECO:0000313" key="3">
    <source>
        <dbReference type="EMBL" id="GES29885.1"/>
    </source>
</evidence>
<organism evidence="3 4">
    <name type="scientific">Streptomyces angustmyceticus</name>
    <dbReference type="NCBI Taxonomy" id="285578"/>
    <lineage>
        <taxon>Bacteria</taxon>
        <taxon>Bacillati</taxon>
        <taxon>Actinomycetota</taxon>
        <taxon>Actinomycetes</taxon>
        <taxon>Kitasatosporales</taxon>
        <taxon>Streptomycetaceae</taxon>
        <taxon>Streptomyces</taxon>
    </lineage>
</organism>